<name>A0ACC6PI97_9BACL</name>
<reference evidence="1" key="1">
    <citation type="submission" date="2024-03" db="EMBL/GenBank/DDBJ databases">
        <title>Whole genome sequecning of epiphytes from Marcgravia umbellata leaves.</title>
        <authorList>
            <person name="Kumar G."/>
            <person name="Savka M.A."/>
        </authorList>
    </citation>
    <scope>NUCLEOTIDE SEQUENCE</scope>
    <source>
        <strain evidence="1">RIT_BL5</strain>
    </source>
</reference>
<dbReference type="EMBL" id="JBBKAR010000056">
    <property type="protein sequence ID" value="MEJ8306643.1"/>
    <property type="molecule type" value="Genomic_DNA"/>
</dbReference>
<proteinExistence type="predicted"/>
<evidence type="ECO:0000313" key="2">
    <source>
        <dbReference type="Proteomes" id="UP001380953"/>
    </source>
</evidence>
<sequence>MEDGIHGLRQEIERLKVLLEERNKRVSELIDKHKAELWSVKISRRPVKRDKAVAELEGKVWDQKARIEEDAELIRNQGKEIERLRAALEQFEKIPVARSNETAMQMRAIANAALKGAE</sequence>
<dbReference type="Proteomes" id="UP001380953">
    <property type="component" value="Unassembled WGS sequence"/>
</dbReference>
<gene>
    <name evidence="1" type="ORF">WKI47_22260</name>
</gene>
<comment type="caution">
    <text evidence="1">The sequence shown here is derived from an EMBL/GenBank/DDBJ whole genome shotgun (WGS) entry which is preliminary data.</text>
</comment>
<accession>A0ACC6PI97</accession>
<organism evidence="1 2">
    <name type="scientific">Saccharibacillus sacchari</name>
    <dbReference type="NCBI Taxonomy" id="456493"/>
    <lineage>
        <taxon>Bacteria</taxon>
        <taxon>Bacillati</taxon>
        <taxon>Bacillota</taxon>
        <taxon>Bacilli</taxon>
        <taxon>Bacillales</taxon>
        <taxon>Paenibacillaceae</taxon>
        <taxon>Saccharibacillus</taxon>
    </lineage>
</organism>
<evidence type="ECO:0000313" key="1">
    <source>
        <dbReference type="EMBL" id="MEJ8306643.1"/>
    </source>
</evidence>
<keyword evidence="2" id="KW-1185">Reference proteome</keyword>
<protein>
    <submittedName>
        <fullName evidence="1">Uncharacterized protein</fullName>
    </submittedName>
</protein>